<name>Q1ZM86_PHOAS</name>
<dbReference type="EMBL" id="AAOJ01000008">
    <property type="protein sequence ID" value="EAS63354.1"/>
    <property type="molecule type" value="Genomic_DNA"/>
</dbReference>
<dbReference type="eggNOG" id="ENOG502ZGZ5">
    <property type="taxonomic scope" value="Bacteria"/>
</dbReference>
<sequence length="93" mass="10853">MTIFVLAFDIKDKQVSTEKYERLKAELLNLNAHEVQSSLWAVNLNNTAKDIIDHFSNYLSTNDRLWVSAVRVNHYQYRGALSGTNNWFTFNKN</sequence>
<dbReference type="HOGENOM" id="CLU_179928_2_0_6"/>
<dbReference type="RefSeq" id="WP_005366925.1">
    <property type="nucleotide sequence ID" value="NZ_CH902599.1"/>
</dbReference>
<accession>Q1ZM86</accession>
<proteinExistence type="predicted"/>
<reference evidence="1 2" key="1">
    <citation type="journal article" date="2009" name="Proc. Natl. Acad. Sci. U.S.A.">
        <title>The genomic basis of trophic strategy in marine bacteria.</title>
        <authorList>
            <person name="Lauro F.M."/>
            <person name="McDougald D."/>
            <person name="Thomas T."/>
            <person name="Williams T.J."/>
            <person name="Egan S."/>
            <person name="Rice S."/>
            <person name="DeMaere M.Z."/>
            <person name="Ting L."/>
            <person name="Ertan H."/>
            <person name="Johnson J."/>
            <person name="Ferriera S."/>
            <person name="Lapidus A."/>
            <person name="Anderson I."/>
            <person name="Kyrpides N."/>
            <person name="Munk A.C."/>
            <person name="Detter C."/>
            <person name="Han C.S."/>
            <person name="Brown M.V."/>
            <person name="Robb F.T."/>
            <person name="Kjelleberg S."/>
            <person name="Cavicchioli R."/>
        </authorList>
    </citation>
    <scope>NUCLEOTIDE SEQUENCE [LARGE SCALE GENOMIC DNA]</scope>
    <source>
        <strain evidence="1 2">S14</strain>
    </source>
</reference>
<comment type="caution">
    <text evidence="1">The sequence shown here is derived from an EMBL/GenBank/DDBJ whole genome shotgun (WGS) entry which is preliminary data.</text>
</comment>
<protein>
    <submittedName>
        <fullName evidence="1">Uncharacterized protein</fullName>
    </submittedName>
</protein>
<dbReference type="OrthoDB" id="2656750at2"/>
<evidence type="ECO:0000313" key="2">
    <source>
        <dbReference type="Proteomes" id="UP000001603"/>
    </source>
</evidence>
<organism evidence="1 2">
    <name type="scientific">Photobacterium angustum (strain S14 / CCUG 15956)</name>
    <name type="common">Vibrio sp. (strain S14 / CCUG 15956)</name>
    <dbReference type="NCBI Taxonomy" id="314292"/>
    <lineage>
        <taxon>Bacteria</taxon>
        <taxon>Pseudomonadati</taxon>
        <taxon>Pseudomonadota</taxon>
        <taxon>Gammaproteobacteria</taxon>
        <taxon>Vibrionales</taxon>
        <taxon>Vibrionaceae</taxon>
        <taxon>Photobacterium</taxon>
    </lineage>
</organism>
<evidence type="ECO:0000313" key="1">
    <source>
        <dbReference type="EMBL" id="EAS63354.1"/>
    </source>
</evidence>
<dbReference type="Proteomes" id="UP000001603">
    <property type="component" value="Unassembled WGS sequence"/>
</dbReference>
<dbReference type="AlphaFoldDB" id="Q1ZM86"/>
<gene>
    <name evidence="1" type="ORF">VAS14_16272</name>
</gene>